<organism evidence="2 3">
    <name type="scientific">Phaeosphaeria nodorum (strain SN15 / ATCC MYA-4574 / FGSC 10173)</name>
    <name type="common">Glume blotch fungus</name>
    <name type="synonym">Parastagonospora nodorum</name>
    <dbReference type="NCBI Taxonomy" id="321614"/>
    <lineage>
        <taxon>Eukaryota</taxon>
        <taxon>Fungi</taxon>
        <taxon>Dikarya</taxon>
        <taxon>Ascomycota</taxon>
        <taxon>Pezizomycotina</taxon>
        <taxon>Dothideomycetes</taxon>
        <taxon>Pleosporomycetidae</taxon>
        <taxon>Pleosporales</taxon>
        <taxon>Pleosporineae</taxon>
        <taxon>Phaeosphaeriaceae</taxon>
        <taxon>Parastagonospora</taxon>
    </lineage>
</organism>
<evidence type="ECO:0000313" key="3">
    <source>
        <dbReference type="Proteomes" id="UP000001055"/>
    </source>
</evidence>
<dbReference type="KEGG" id="pno:SNOG_12291"/>
<evidence type="ECO:0000313" key="2">
    <source>
        <dbReference type="EMBL" id="EAT80104.1"/>
    </source>
</evidence>
<feature type="region of interest" description="Disordered" evidence="1">
    <location>
        <begin position="52"/>
        <end position="79"/>
    </location>
</feature>
<reference evidence="3" key="1">
    <citation type="journal article" date="2007" name="Plant Cell">
        <title>Dothideomycete-plant interactions illuminated by genome sequencing and EST analysis of the wheat pathogen Stagonospora nodorum.</title>
        <authorList>
            <person name="Hane J.K."/>
            <person name="Lowe R.G."/>
            <person name="Solomon P.S."/>
            <person name="Tan K.C."/>
            <person name="Schoch C.L."/>
            <person name="Spatafora J.W."/>
            <person name="Crous P.W."/>
            <person name="Kodira C."/>
            <person name="Birren B.W."/>
            <person name="Galagan J.E."/>
            <person name="Torriani S.F."/>
            <person name="McDonald B.A."/>
            <person name="Oliver R.P."/>
        </authorList>
    </citation>
    <scope>NUCLEOTIDE SEQUENCE [LARGE SCALE GENOMIC DNA]</scope>
    <source>
        <strain evidence="3">SN15 / ATCC MYA-4574 / FGSC 10173</strain>
    </source>
</reference>
<gene>
    <name evidence="2" type="ORF">SNOG_12291</name>
</gene>
<accession>Q0U7H3</accession>
<evidence type="ECO:0000256" key="1">
    <source>
        <dbReference type="SAM" id="MobiDB-lite"/>
    </source>
</evidence>
<dbReference type="Proteomes" id="UP000001055">
    <property type="component" value="Unassembled WGS sequence"/>
</dbReference>
<dbReference type="AlphaFoldDB" id="Q0U7H3"/>
<dbReference type="GeneID" id="5979424"/>
<proteinExistence type="predicted"/>
<sequence>MSRPVLVHGRAANTVLDGVFSCSPEHSLRRRSYAKAQATTRQDVDELASEMRERKVYASSGQNGPNPKKENLKPSTSGVNRTTKDVLIIFHGTSLAKAQIPHSSLFFTFDTLHLQRPAFIALPIFGITTMATSQGLASFSLVQSRALSAVIA</sequence>
<dbReference type="InParanoid" id="Q0U7H3"/>
<dbReference type="RefSeq" id="XP_001802515.1">
    <property type="nucleotide sequence ID" value="XM_001802463.1"/>
</dbReference>
<name>Q0U7H3_PHANO</name>
<protein>
    <submittedName>
        <fullName evidence="2">Uncharacterized protein</fullName>
    </submittedName>
</protein>
<dbReference type="EMBL" id="CH445346">
    <property type="protein sequence ID" value="EAT80104.1"/>
    <property type="molecule type" value="Genomic_DNA"/>
</dbReference>